<reference evidence="1" key="1">
    <citation type="journal article" date="2019" name="bioRxiv">
        <title>The Genome of the Zebra Mussel, Dreissena polymorpha: A Resource for Invasive Species Research.</title>
        <authorList>
            <person name="McCartney M.A."/>
            <person name="Auch B."/>
            <person name="Kono T."/>
            <person name="Mallez S."/>
            <person name="Zhang Y."/>
            <person name="Obille A."/>
            <person name="Becker A."/>
            <person name="Abrahante J.E."/>
            <person name="Garbe J."/>
            <person name="Badalamenti J.P."/>
            <person name="Herman A."/>
            <person name="Mangelson H."/>
            <person name="Liachko I."/>
            <person name="Sullivan S."/>
            <person name="Sone E.D."/>
            <person name="Koren S."/>
            <person name="Silverstein K.A.T."/>
            <person name="Beckman K.B."/>
            <person name="Gohl D.M."/>
        </authorList>
    </citation>
    <scope>NUCLEOTIDE SEQUENCE</scope>
    <source>
        <strain evidence="1">Duluth1</strain>
        <tissue evidence="1">Whole animal</tissue>
    </source>
</reference>
<proteinExistence type="predicted"/>
<dbReference type="AlphaFoldDB" id="A0A9D4KEK3"/>
<keyword evidence="2" id="KW-1185">Reference proteome</keyword>
<comment type="caution">
    <text evidence="1">The sequence shown here is derived from an EMBL/GenBank/DDBJ whole genome shotgun (WGS) entry which is preliminary data.</text>
</comment>
<name>A0A9D4KEK3_DREPO</name>
<gene>
    <name evidence="1" type="ORF">DPMN_111841</name>
</gene>
<dbReference type="Proteomes" id="UP000828390">
    <property type="component" value="Unassembled WGS sequence"/>
</dbReference>
<evidence type="ECO:0000313" key="1">
    <source>
        <dbReference type="EMBL" id="KAH3838432.1"/>
    </source>
</evidence>
<accession>A0A9D4KEK3</accession>
<dbReference type="EMBL" id="JAIWYP010000004">
    <property type="protein sequence ID" value="KAH3838432.1"/>
    <property type="molecule type" value="Genomic_DNA"/>
</dbReference>
<dbReference type="SUPFAM" id="SSF51556">
    <property type="entry name" value="Metallo-dependent hydrolases"/>
    <property type="match status" value="1"/>
</dbReference>
<dbReference type="InterPro" id="IPR032466">
    <property type="entry name" value="Metal_Hydrolase"/>
</dbReference>
<evidence type="ECO:0000313" key="2">
    <source>
        <dbReference type="Proteomes" id="UP000828390"/>
    </source>
</evidence>
<dbReference type="Gene3D" id="3.20.20.140">
    <property type="entry name" value="Metal-dependent hydrolases"/>
    <property type="match status" value="1"/>
</dbReference>
<protein>
    <submittedName>
        <fullName evidence="1">Uncharacterized protein</fullName>
    </submittedName>
</protein>
<organism evidence="1 2">
    <name type="scientific">Dreissena polymorpha</name>
    <name type="common">Zebra mussel</name>
    <name type="synonym">Mytilus polymorpha</name>
    <dbReference type="NCBI Taxonomy" id="45954"/>
    <lineage>
        <taxon>Eukaryota</taxon>
        <taxon>Metazoa</taxon>
        <taxon>Spiralia</taxon>
        <taxon>Lophotrochozoa</taxon>
        <taxon>Mollusca</taxon>
        <taxon>Bivalvia</taxon>
        <taxon>Autobranchia</taxon>
        <taxon>Heteroconchia</taxon>
        <taxon>Euheterodonta</taxon>
        <taxon>Imparidentia</taxon>
        <taxon>Neoheterodontei</taxon>
        <taxon>Myida</taxon>
        <taxon>Dreissenoidea</taxon>
        <taxon>Dreissenidae</taxon>
        <taxon>Dreissena</taxon>
    </lineage>
</organism>
<reference evidence="1" key="2">
    <citation type="submission" date="2020-11" db="EMBL/GenBank/DDBJ databases">
        <authorList>
            <person name="McCartney M.A."/>
            <person name="Auch B."/>
            <person name="Kono T."/>
            <person name="Mallez S."/>
            <person name="Becker A."/>
            <person name="Gohl D.M."/>
            <person name="Silverstein K.A.T."/>
            <person name="Koren S."/>
            <person name="Bechman K.B."/>
            <person name="Herman A."/>
            <person name="Abrahante J.E."/>
            <person name="Garbe J."/>
        </authorList>
    </citation>
    <scope>NUCLEOTIDE SEQUENCE</scope>
    <source>
        <strain evidence="1">Duluth1</strain>
        <tissue evidence="1">Whole animal</tissue>
    </source>
</reference>
<sequence>MPYYSDIRTILDADLGIRPQVEVDVVEGVLIYCDPETYPTSFLAQAGFGVAVGLHPRKEARFNPELYRHLKHLLRNERVVALGEVG</sequence>